<dbReference type="AlphaFoldDB" id="A0A9Q0NB90"/>
<proteinExistence type="predicted"/>
<sequence>MWRSYNNYSNSHFKEKSVNVSAGLHCVQTNVINQTRHLSRLNRNICNGNKYRSGIQQLSSLLFYKRDRHGGIARLGKLYLDHEFMDETDNSRYDPKKEQRIRLKWISYYYIFHSYVMIHELMSTINEFDEFTCIRPCVNFHVLTDMVLDDAYGKRTYNISHPQKCMPNSPTCNKDLNAHHTMHLFKLNKPLS</sequence>
<gene>
    <name evidence="1" type="ORF">Bhyg_02361</name>
</gene>
<dbReference type="Proteomes" id="UP001151699">
    <property type="component" value="Chromosome A"/>
</dbReference>
<accession>A0A9Q0NB90</accession>
<protein>
    <submittedName>
        <fullName evidence="1">Uncharacterized protein</fullName>
    </submittedName>
</protein>
<comment type="caution">
    <text evidence="1">The sequence shown here is derived from an EMBL/GenBank/DDBJ whole genome shotgun (WGS) entry which is preliminary data.</text>
</comment>
<evidence type="ECO:0000313" key="2">
    <source>
        <dbReference type="Proteomes" id="UP001151699"/>
    </source>
</evidence>
<dbReference type="EMBL" id="WJQU01000001">
    <property type="protein sequence ID" value="KAJ6647141.1"/>
    <property type="molecule type" value="Genomic_DNA"/>
</dbReference>
<evidence type="ECO:0000313" key="1">
    <source>
        <dbReference type="EMBL" id="KAJ6647141.1"/>
    </source>
</evidence>
<organism evidence="1 2">
    <name type="scientific">Pseudolycoriella hygida</name>
    <dbReference type="NCBI Taxonomy" id="35572"/>
    <lineage>
        <taxon>Eukaryota</taxon>
        <taxon>Metazoa</taxon>
        <taxon>Ecdysozoa</taxon>
        <taxon>Arthropoda</taxon>
        <taxon>Hexapoda</taxon>
        <taxon>Insecta</taxon>
        <taxon>Pterygota</taxon>
        <taxon>Neoptera</taxon>
        <taxon>Endopterygota</taxon>
        <taxon>Diptera</taxon>
        <taxon>Nematocera</taxon>
        <taxon>Sciaroidea</taxon>
        <taxon>Sciaridae</taxon>
        <taxon>Pseudolycoriella</taxon>
    </lineage>
</organism>
<keyword evidence="2" id="KW-1185">Reference proteome</keyword>
<name>A0A9Q0NB90_9DIPT</name>
<reference evidence="1" key="1">
    <citation type="submission" date="2022-07" db="EMBL/GenBank/DDBJ databases">
        <authorList>
            <person name="Trinca V."/>
            <person name="Uliana J.V.C."/>
            <person name="Torres T.T."/>
            <person name="Ward R.J."/>
            <person name="Monesi N."/>
        </authorList>
    </citation>
    <scope>NUCLEOTIDE SEQUENCE</scope>
    <source>
        <strain evidence="1">HSMRA1968</strain>
        <tissue evidence="1">Whole embryos</tissue>
    </source>
</reference>